<dbReference type="PANTHER" id="PTHR35369">
    <property type="entry name" value="BLR3025 PROTEIN-RELATED"/>
    <property type="match status" value="1"/>
</dbReference>
<dbReference type="Proteomes" id="UP000609651">
    <property type="component" value="Unassembled WGS sequence"/>
</dbReference>
<evidence type="ECO:0000313" key="4">
    <source>
        <dbReference type="Proteomes" id="UP000609651"/>
    </source>
</evidence>
<keyword evidence="4" id="KW-1185">Reference proteome</keyword>
<sequence length="551" mass="59660">MTRILCLWMPDWPVQRVRRDQTTEAPTDAPTNEPTNEPTDERTAPSEADAGSSPVPADAASFLPLVLHRPGRRGREVAACCRESRRAGVRIGMPLAEVPLHLPNATEAEHAPADDRAALEDLAVRFAQRLSPRVGLAQTGDDAEPCGLAADVTGCAHLFGGEPSLVRFAVRLARSERLAARAAIAGCVGAAWGLARFGSEPAAVLSSDEKDDRLERLPAAALRLPAKLLRTLRELGVWDVGGVRRLPRASLPSRFGPIVAERLDQFFGVMPEAIEPVRPPAPVVAVWEGAPFEEQGPPASREAIAQVCDELIAGALARLLVGRGVREATFSFLPEERSEPRTLLLATARPTDDPARLSSLLALRLDRTELPPPRRVTLTVTAHERLRVARGTLFDAGDDGERELADLLETLSGRLGADRVCRAEPTGDPLPERSFRLTPALGGGAGGGGIAEYPAPADWLPGTRPATLLAPPEPVRVLSLVPDGPPFRLTRRGHGTVEIPSAWGPERVQSGWRSGPRVERDYWRAETATGERTWLFRDLRTGRWFLHGLFT</sequence>
<dbReference type="InterPro" id="IPR043502">
    <property type="entry name" value="DNA/RNA_pol_sf"/>
</dbReference>
<dbReference type="CDD" id="cd03468">
    <property type="entry name" value="PolY_like"/>
    <property type="match status" value="1"/>
</dbReference>
<name>A0ABX1V7R7_9PLAN</name>
<protein>
    <submittedName>
        <fullName evidence="3">Protein ImuB</fullName>
    </submittedName>
</protein>
<keyword evidence="1" id="KW-0227">DNA damage</keyword>
<evidence type="ECO:0000256" key="1">
    <source>
        <dbReference type="ARBA" id="ARBA00022763"/>
    </source>
</evidence>
<feature type="region of interest" description="Disordered" evidence="2">
    <location>
        <begin position="17"/>
        <end position="56"/>
    </location>
</feature>
<organism evidence="3 4">
    <name type="scientific">Alienimonas chondri</name>
    <dbReference type="NCBI Taxonomy" id="2681879"/>
    <lineage>
        <taxon>Bacteria</taxon>
        <taxon>Pseudomonadati</taxon>
        <taxon>Planctomycetota</taxon>
        <taxon>Planctomycetia</taxon>
        <taxon>Planctomycetales</taxon>
        <taxon>Planctomycetaceae</taxon>
        <taxon>Alienimonas</taxon>
    </lineage>
</organism>
<comment type="caution">
    <text evidence="3">The sequence shown here is derived from an EMBL/GenBank/DDBJ whole genome shotgun (WGS) entry which is preliminary data.</text>
</comment>
<dbReference type="SUPFAM" id="SSF56672">
    <property type="entry name" value="DNA/RNA polymerases"/>
    <property type="match status" value="1"/>
</dbReference>
<feature type="compositionally biased region" description="Polar residues" evidence="2">
    <location>
        <begin position="23"/>
        <end position="37"/>
    </location>
</feature>
<dbReference type="RefSeq" id="WP_171182937.1">
    <property type="nucleotide sequence ID" value="NZ_WTPX01000005.1"/>
</dbReference>
<gene>
    <name evidence="3" type="primary">imuB</name>
    <name evidence="3" type="ORF">LzC2_02740</name>
</gene>
<dbReference type="InterPro" id="IPR050356">
    <property type="entry name" value="SulA_CellDiv_inhibitor"/>
</dbReference>
<reference evidence="3 4" key="1">
    <citation type="journal article" date="2020" name="Syst. Appl. Microbiol.">
        <title>Alienimonas chondri sp. nov., a novel planctomycete isolated from the biofilm of the red alga Chondrus crispus.</title>
        <authorList>
            <person name="Vitorino I."/>
            <person name="Albuquerque L."/>
            <person name="Wiegand S."/>
            <person name="Kallscheuer N."/>
            <person name="da Costa M.S."/>
            <person name="Lobo-da-Cunha A."/>
            <person name="Jogler C."/>
            <person name="Lage O.M."/>
        </authorList>
    </citation>
    <scope>NUCLEOTIDE SEQUENCE [LARGE SCALE GENOMIC DNA]</scope>
    <source>
        <strain evidence="3 4">LzC2</strain>
    </source>
</reference>
<dbReference type="EMBL" id="WTPX01000005">
    <property type="protein sequence ID" value="NNJ24224.1"/>
    <property type="molecule type" value="Genomic_DNA"/>
</dbReference>
<evidence type="ECO:0000256" key="2">
    <source>
        <dbReference type="SAM" id="MobiDB-lite"/>
    </source>
</evidence>
<accession>A0ABX1V7R7</accession>
<evidence type="ECO:0000313" key="3">
    <source>
        <dbReference type="EMBL" id="NNJ24224.1"/>
    </source>
</evidence>
<dbReference type="PANTHER" id="PTHR35369:SF2">
    <property type="entry name" value="BLR3025 PROTEIN"/>
    <property type="match status" value="1"/>
</dbReference>
<proteinExistence type="predicted"/>